<keyword evidence="3" id="KW-1185">Reference proteome</keyword>
<sequence>MRERSLSRSWLSDRSVATHPPVKSPETGGRFMSRHWPYNGYVRACVEWDVTITVTSRLLRLQCAWHLDRQSLVQSETDQGESRGRHNGAEVLVLW</sequence>
<name>A0ABD0M433_9CAEN</name>
<proteinExistence type="predicted"/>
<gene>
    <name evidence="2" type="ORF">BaRGS_00002565</name>
</gene>
<evidence type="ECO:0000256" key="1">
    <source>
        <dbReference type="SAM" id="MobiDB-lite"/>
    </source>
</evidence>
<accession>A0ABD0M433</accession>
<evidence type="ECO:0000313" key="2">
    <source>
        <dbReference type="EMBL" id="KAK7506453.1"/>
    </source>
</evidence>
<dbReference type="EMBL" id="JACVVK020000007">
    <property type="protein sequence ID" value="KAK7506453.1"/>
    <property type="molecule type" value="Genomic_DNA"/>
</dbReference>
<dbReference type="Proteomes" id="UP001519460">
    <property type="component" value="Unassembled WGS sequence"/>
</dbReference>
<dbReference type="AlphaFoldDB" id="A0ABD0M433"/>
<reference evidence="2 3" key="1">
    <citation type="journal article" date="2023" name="Sci. Data">
        <title>Genome assembly of the Korean intertidal mud-creeper Batillaria attramentaria.</title>
        <authorList>
            <person name="Patra A.K."/>
            <person name="Ho P.T."/>
            <person name="Jun S."/>
            <person name="Lee S.J."/>
            <person name="Kim Y."/>
            <person name="Won Y.J."/>
        </authorList>
    </citation>
    <scope>NUCLEOTIDE SEQUENCE [LARGE SCALE GENOMIC DNA]</scope>
    <source>
        <strain evidence="2">Wonlab-2016</strain>
    </source>
</reference>
<protein>
    <submittedName>
        <fullName evidence="2">Uncharacterized protein</fullName>
    </submittedName>
</protein>
<organism evidence="2 3">
    <name type="scientific">Batillaria attramentaria</name>
    <dbReference type="NCBI Taxonomy" id="370345"/>
    <lineage>
        <taxon>Eukaryota</taxon>
        <taxon>Metazoa</taxon>
        <taxon>Spiralia</taxon>
        <taxon>Lophotrochozoa</taxon>
        <taxon>Mollusca</taxon>
        <taxon>Gastropoda</taxon>
        <taxon>Caenogastropoda</taxon>
        <taxon>Sorbeoconcha</taxon>
        <taxon>Cerithioidea</taxon>
        <taxon>Batillariidae</taxon>
        <taxon>Batillaria</taxon>
    </lineage>
</organism>
<evidence type="ECO:0000313" key="3">
    <source>
        <dbReference type="Proteomes" id="UP001519460"/>
    </source>
</evidence>
<feature type="region of interest" description="Disordered" evidence="1">
    <location>
        <begin position="1"/>
        <end position="29"/>
    </location>
</feature>
<comment type="caution">
    <text evidence="2">The sequence shown here is derived from an EMBL/GenBank/DDBJ whole genome shotgun (WGS) entry which is preliminary data.</text>
</comment>